<evidence type="ECO:0000256" key="1">
    <source>
        <dbReference type="SAM" id="Phobius"/>
    </source>
</evidence>
<protein>
    <submittedName>
        <fullName evidence="2">Uncharacterized protein</fullName>
    </submittedName>
</protein>
<gene>
    <name evidence="2" type="ORF">D5H78_01770</name>
</gene>
<dbReference type="OrthoDB" id="5117621at2"/>
<keyword evidence="1" id="KW-0812">Transmembrane</keyword>
<sequence length="222" mass="23545">MLDESELPQRLRRAVADEPPLDLELSAVLASGRRVRRRRRLAVTAGAAAAVAAVGAVAVPAVVAGDAGTRTTAVPPAAAPPARPDVDPLRGVDLSGASAAQRAEVADRTVTRDEFRAAFLRYRACMGAAGYDLGPVELTGDRFDYSVPDAAVRDGTDEECYRREHYLVDLVWQTSGAVLDASGTTELLRACLRERGIEPAASRGEVDAQLRAQGLELPDCLP</sequence>
<comment type="caution">
    <text evidence="2">The sequence shown here is derived from an EMBL/GenBank/DDBJ whole genome shotgun (WGS) entry which is preliminary data.</text>
</comment>
<keyword evidence="1" id="KW-1133">Transmembrane helix</keyword>
<feature type="transmembrane region" description="Helical" evidence="1">
    <location>
        <begin position="41"/>
        <end position="63"/>
    </location>
</feature>
<reference evidence="2 3" key="1">
    <citation type="submission" date="2018-09" db="EMBL/GenBank/DDBJ databases">
        <title>YIM 75000 draft genome.</title>
        <authorList>
            <person name="Tang S."/>
            <person name="Feng Y."/>
        </authorList>
    </citation>
    <scope>NUCLEOTIDE SEQUENCE [LARGE SCALE GENOMIC DNA]</scope>
    <source>
        <strain evidence="2 3">YIM 75000</strain>
    </source>
</reference>
<organism evidence="2 3">
    <name type="scientific">Vallicoccus soli</name>
    <dbReference type="NCBI Taxonomy" id="2339232"/>
    <lineage>
        <taxon>Bacteria</taxon>
        <taxon>Bacillati</taxon>
        <taxon>Actinomycetota</taxon>
        <taxon>Actinomycetes</taxon>
        <taxon>Motilibacterales</taxon>
        <taxon>Vallicoccaceae</taxon>
        <taxon>Vallicoccus</taxon>
    </lineage>
</organism>
<dbReference type="AlphaFoldDB" id="A0A3A3Z0G8"/>
<dbReference type="InterPro" id="IPR006311">
    <property type="entry name" value="TAT_signal"/>
</dbReference>
<evidence type="ECO:0000313" key="3">
    <source>
        <dbReference type="Proteomes" id="UP000265614"/>
    </source>
</evidence>
<dbReference type="RefSeq" id="WP_119948676.1">
    <property type="nucleotide sequence ID" value="NZ_QZEZ01000001.1"/>
</dbReference>
<name>A0A3A3Z0G8_9ACTN</name>
<keyword evidence="3" id="KW-1185">Reference proteome</keyword>
<dbReference type="EMBL" id="QZEZ01000001">
    <property type="protein sequence ID" value="RJK97750.1"/>
    <property type="molecule type" value="Genomic_DNA"/>
</dbReference>
<evidence type="ECO:0000313" key="2">
    <source>
        <dbReference type="EMBL" id="RJK97750.1"/>
    </source>
</evidence>
<keyword evidence="1" id="KW-0472">Membrane</keyword>
<accession>A0A3A3Z0G8</accession>
<dbReference type="PROSITE" id="PS51318">
    <property type="entry name" value="TAT"/>
    <property type="match status" value="1"/>
</dbReference>
<dbReference type="Proteomes" id="UP000265614">
    <property type="component" value="Unassembled WGS sequence"/>
</dbReference>
<proteinExistence type="predicted"/>